<feature type="compositionally biased region" description="Low complexity" evidence="1">
    <location>
        <begin position="52"/>
        <end position="62"/>
    </location>
</feature>
<dbReference type="Proteomes" id="UP000887159">
    <property type="component" value="Unassembled WGS sequence"/>
</dbReference>
<dbReference type="AlphaFoldDB" id="A0A8X6W6N8"/>
<dbReference type="EMBL" id="BMAU01021387">
    <property type="protein sequence ID" value="GFY28836.1"/>
    <property type="molecule type" value="Genomic_DNA"/>
</dbReference>
<protein>
    <submittedName>
        <fullName evidence="2">Uncharacterized protein</fullName>
    </submittedName>
</protein>
<accession>A0A8X6W6N8</accession>
<gene>
    <name evidence="2" type="ORF">TNCV_4719691</name>
</gene>
<name>A0A8X6W6N8_TRICX</name>
<comment type="caution">
    <text evidence="2">The sequence shown here is derived from an EMBL/GenBank/DDBJ whole genome shotgun (WGS) entry which is preliminary data.</text>
</comment>
<sequence length="85" mass="9715">MVQRCLLCKVASNRGQELKPLRTDSKWDPFRHSSLRRALQTRKRSVQMTLRSSSSQGQQGCGRKAGHSTDSSPMPRRDERLDMSL</sequence>
<evidence type="ECO:0000313" key="3">
    <source>
        <dbReference type="Proteomes" id="UP000887159"/>
    </source>
</evidence>
<feature type="region of interest" description="Disordered" evidence="1">
    <location>
        <begin position="39"/>
        <end position="85"/>
    </location>
</feature>
<reference evidence="2" key="1">
    <citation type="submission" date="2020-08" db="EMBL/GenBank/DDBJ databases">
        <title>Multicomponent nature underlies the extraordinary mechanical properties of spider dragline silk.</title>
        <authorList>
            <person name="Kono N."/>
            <person name="Nakamura H."/>
            <person name="Mori M."/>
            <person name="Yoshida Y."/>
            <person name="Ohtoshi R."/>
            <person name="Malay A.D."/>
            <person name="Moran D.A.P."/>
            <person name="Tomita M."/>
            <person name="Numata K."/>
            <person name="Arakawa K."/>
        </authorList>
    </citation>
    <scope>NUCLEOTIDE SEQUENCE</scope>
</reference>
<organism evidence="2 3">
    <name type="scientific">Trichonephila clavipes</name>
    <name type="common">Golden silk orbweaver</name>
    <name type="synonym">Nephila clavipes</name>
    <dbReference type="NCBI Taxonomy" id="2585209"/>
    <lineage>
        <taxon>Eukaryota</taxon>
        <taxon>Metazoa</taxon>
        <taxon>Ecdysozoa</taxon>
        <taxon>Arthropoda</taxon>
        <taxon>Chelicerata</taxon>
        <taxon>Arachnida</taxon>
        <taxon>Araneae</taxon>
        <taxon>Araneomorphae</taxon>
        <taxon>Entelegynae</taxon>
        <taxon>Araneoidea</taxon>
        <taxon>Nephilidae</taxon>
        <taxon>Trichonephila</taxon>
    </lineage>
</organism>
<evidence type="ECO:0000313" key="2">
    <source>
        <dbReference type="EMBL" id="GFY28836.1"/>
    </source>
</evidence>
<keyword evidence="3" id="KW-1185">Reference proteome</keyword>
<evidence type="ECO:0000256" key="1">
    <source>
        <dbReference type="SAM" id="MobiDB-lite"/>
    </source>
</evidence>
<proteinExistence type="predicted"/>
<feature type="compositionally biased region" description="Basic and acidic residues" evidence="1">
    <location>
        <begin position="75"/>
        <end position="85"/>
    </location>
</feature>